<dbReference type="AlphaFoldDB" id="A0A0D1WL76"/>
<dbReference type="GO" id="GO:0004821">
    <property type="term" value="F:histidine-tRNA ligase activity"/>
    <property type="evidence" value="ECO:0007669"/>
    <property type="project" value="UniProtKB-EC"/>
</dbReference>
<comment type="similarity">
    <text evidence="2">Belongs to the class-II aminoacyl-tRNA synthetase family.</text>
</comment>
<dbReference type="OrthoDB" id="1906957at2759"/>
<dbReference type="InterPro" id="IPR041715">
    <property type="entry name" value="HisRS-like_core"/>
</dbReference>
<feature type="binding site" evidence="8">
    <location>
        <position position="175"/>
    </location>
    <ligand>
        <name>L-histidine</name>
        <dbReference type="ChEBI" id="CHEBI:57595"/>
    </ligand>
</feature>
<dbReference type="VEuPathDB" id="FungiDB:PV10_07135"/>
<comment type="catalytic activity">
    <reaction evidence="7">
        <text>tRNA(His) + L-histidine + ATP = L-histidyl-tRNA(His) + AMP + diphosphate + H(+)</text>
        <dbReference type="Rhea" id="RHEA:17313"/>
        <dbReference type="Rhea" id="RHEA-COMP:9665"/>
        <dbReference type="Rhea" id="RHEA-COMP:9689"/>
        <dbReference type="ChEBI" id="CHEBI:15378"/>
        <dbReference type="ChEBI" id="CHEBI:30616"/>
        <dbReference type="ChEBI" id="CHEBI:33019"/>
        <dbReference type="ChEBI" id="CHEBI:57595"/>
        <dbReference type="ChEBI" id="CHEBI:78442"/>
        <dbReference type="ChEBI" id="CHEBI:78527"/>
        <dbReference type="ChEBI" id="CHEBI:456215"/>
        <dbReference type="EC" id="6.1.1.21"/>
    </reaction>
</comment>
<dbReference type="GO" id="GO:0003723">
    <property type="term" value="F:RNA binding"/>
    <property type="evidence" value="ECO:0007669"/>
    <property type="project" value="TreeGrafter"/>
</dbReference>
<feature type="domain" description="Class II Histidinyl-tRNA synthetase (HisRS)-like catalytic core" evidence="11">
    <location>
        <begin position="62"/>
        <end position="351"/>
    </location>
</feature>
<dbReference type="EMBL" id="KN847524">
    <property type="protein sequence ID" value="KIV89755.1"/>
    <property type="molecule type" value="Genomic_DNA"/>
</dbReference>
<dbReference type="SUPFAM" id="SSF52954">
    <property type="entry name" value="Class II aaRS ABD-related"/>
    <property type="match status" value="1"/>
</dbReference>
<evidence type="ECO:0000256" key="3">
    <source>
        <dbReference type="ARBA" id="ARBA00012815"/>
    </source>
</evidence>
<dbReference type="GeneID" id="27324980"/>
<dbReference type="Proteomes" id="UP000054302">
    <property type="component" value="Unassembled WGS sequence"/>
</dbReference>
<feature type="binding site" evidence="8">
    <location>
        <position position="159"/>
    </location>
    <ligand>
        <name>L-histidine</name>
        <dbReference type="ChEBI" id="CHEBI:57595"/>
    </ligand>
</feature>
<evidence type="ECO:0000256" key="4">
    <source>
        <dbReference type="ARBA" id="ARBA00022490"/>
    </source>
</evidence>
<dbReference type="PANTHER" id="PTHR11476:SF7">
    <property type="entry name" value="HISTIDINE--TRNA LIGASE"/>
    <property type="match status" value="1"/>
</dbReference>
<feature type="region of interest" description="Disordered" evidence="9">
    <location>
        <begin position="348"/>
        <end position="384"/>
    </location>
</feature>
<comment type="subcellular location">
    <subcellularLocation>
        <location evidence="1">Cytoplasm</location>
    </subcellularLocation>
</comment>
<dbReference type="GO" id="GO:0032543">
    <property type="term" value="P:mitochondrial translation"/>
    <property type="evidence" value="ECO:0007669"/>
    <property type="project" value="TreeGrafter"/>
</dbReference>
<dbReference type="EC" id="6.1.1.21" evidence="3"/>
<dbReference type="Pfam" id="PF13393">
    <property type="entry name" value="tRNA-synt_His"/>
    <property type="match status" value="1"/>
</dbReference>
<dbReference type="Gene3D" id="3.30.930.10">
    <property type="entry name" value="Bira Bifunctional Protein, Domain 2"/>
    <property type="match status" value="1"/>
</dbReference>
<feature type="binding site" evidence="8">
    <location>
        <begin position="333"/>
        <end position="334"/>
    </location>
    <ligand>
        <name>L-histidine</name>
        <dbReference type="ChEBI" id="CHEBI:57595"/>
    </ligand>
</feature>
<evidence type="ECO:0000259" key="10">
    <source>
        <dbReference type="Pfam" id="PF03129"/>
    </source>
</evidence>
<dbReference type="GO" id="GO:0005739">
    <property type="term" value="C:mitochondrion"/>
    <property type="evidence" value="ECO:0007669"/>
    <property type="project" value="TreeGrafter"/>
</dbReference>
<proteinExistence type="inferred from homology"/>
<dbReference type="GO" id="GO:0000166">
    <property type="term" value="F:nucleotide binding"/>
    <property type="evidence" value="ECO:0007669"/>
    <property type="project" value="UniProtKB-KW"/>
</dbReference>
<protein>
    <recommendedName>
        <fullName evidence="3">histidine--tRNA ligase</fullName>
        <ecNumber evidence="3">6.1.1.21</ecNumber>
    </recommendedName>
    <alternativeName>
        <fullName evidence="6">Histidyl-tRNA synthetase</fullName>
    </alternativeName>
</protein>
<evidence type="ECO:0000256" key="6">
    <source>
        <dbReference type="ARBA" id="ARBA00030619"/>
    </source>
</evidence>
<evidence type="ECO:0000256" key="7">
    <source>
        <dbReference type="ARBA" id="ARBA00047639"/>
    </source>
</evidence>
<dbReference type="Pfam" id="PF03129">
    <property type="entry name" value="HGTP_anticodon"/>
    <property type="match status" value="1"/>
</dbReference>
<dbReference type="GO" id="GO:0006427">
    <property type="term" value="P:histidyl-tRNA aminoacylation"/>
    <property type="evidence" value="ECO:0007669"/>
    <property type="project" value="TreeGrafter"/>
</dbReference>
<evidence type="ECO:0000256" key="9">
    <source>
        <dbReference type="SAM" id="MobiDB-lite"/>
    </source>
</evidence>
<dbReference type="GO" id="GO:0005829">
    <property type="term" value="C:cytosol"/>
    <property type="evidence" value="ECO:0007669"/>
    <property type="project" value="TreeGrafter"/>
</dbReference>
<reference evidence="12 13" key="1">
    <citation type="submission" date="2015-01" db="EMBL/GenBank/DDBJ databases">
        <title>The Genome Sequence of Exophiala mesophila CBS40295.</title>
        <authorList>
            <consortium name="The Broad Institute Genomics Platform"/>
            <person name="Cuomo C."/>
            <person name="de Hoog S."/>
            <person name="Gorbushina A."/>
            <person name="Stielow B."/>
            <person name="Teixiera M."/>
            <person name="Abouelleil A."/>
            <person name="Chapman S.B."/>
            <person name="Priest M."/>
            <person name="Young S.K."/>
            <person name="Wortman J."/>
            <person name="Nusbaum C."/>
            <person name="Birren B."/>
        </authorList>
    </citation>
    <scope>NUCLEOTIDE SEQUENCE [LARGE SCALE GENOMIC DNA]</scope>
    <source>
        <strain evidence="12 13">CBS 40295</strain>
    </source>
</reference>
<evidence type="ECO:0000256" key="8">
    <source>
        <dbReference type="PIRSR" id="PIRSR001549-1"/>
    </source>
</evidence>
<accession>A0A0D1WL76</accession>
<keyword evidence="13" id="KW-1185">Reference proteome</keyword>
<evidence type="ECO:0000259" key="11">
    <source>
        <dbReference type="Pfam" id="PF13393"/>
    </source>
</evidence>
<gene>
    <name evidence="12" type="ORF">PV10_07135</name>
</gene>
<feature type="binding site" evidence="8">
    <location>
        <position position="329"/>
    </location>
    <ligand>
        <name>L-histidine</name>
        <dbReference type="ChEBI" id="CHEBI:57595"/>
    </ligand>
</feature>
<dbReference type="FunFam" id="3.40.50.800:FF:000015">
    <property type="entry name" value="Histidyl-tRNA synthetase, mitochondrial"/>
    <property type="match status" value="1"/>
</dbReference>
<dbReference type="PIRSF" id="PIRSF001549">
    <property type="entry name" value="His-tRNA_synth"/>
    <property type="match status" value="1"/>
</dbReference>
<dbReference type="STRING" id="212818.A0A0D1WL76"/>
<dbReference type="InterPro" id="IPR036621">
    <property type="entry name" value="Anticodon-bd_dom_sf"/>
</dbReference>
<dbReference type="OMA" id="CGGGNFK"/>
<feature type="domain" description="Anticodon-binding" evidence="10">
    <location>
        <begin position="439"/>
        <end position="539"/>
    </location>
</feature>
<dbReference type="RefSeq" id="XP_016221329.1">
    <property type="nucleotide sequence ID" value="XM_016371997.1"/>
</dbReference>
<dbReference type="Gene3D" id="3.40.50.800">
    <property type="entry name" value="Anticodon-binding domain"/>
    <property type="match status" value="1"/>
</dbReference>
<evidence type="ECO:0000256" key="2">
    <source>
        <dbReference type="ARBA" id="ARBA00008226"/>
    </source>
</evidence>
<evidence type="ECO:0000256" key="1">
    <source>
        <dbReference type="ARBA" id="ARBA00004496"/>
    </source>
</evidence>
<dbReference type="InterPro" id="IPR004154">
    <property type="entry name" value="Anticodon-bd"/>
</dbReference>
<dbReference type="PANTHER" id="PTHR11476">
    <property type="entry name" value="HISTIDYL-TRNA SYNTHETASE"/>
    <property type="match status" value="1"/>
</dbReference>
<feature type="binding site" evidence="8">
    <location>
        <begin position="131"/>
        <end position="133"/>
    </location>
    <ligand>
        <name>L-histidine</name>
        <dbReference type="ChEBI" id="CHEBI:57595"/>
    </ligand>
</feature>
<keyword evidence="5" id="KW-0547">Nucleotide-binding</keyword>
<evidence type="ECO:0000313" key="12">
    <source>
        <dbReference type="EMBL" id="KIV89755.1"/>
    </source>
</evidence>
<dbReference type="HOGENOM" id="CLU_025113_4_2_1"/>
<evidence type="ECO:0000256" key="5">
    <source>
        <dbReference type="ARBA" id="ARBA00022741"/>
    </source>
</evidence>
<dbReference type="SUPFAM" id="SSF55681">
    <property type="entry name" value="Class II aaRS and biotin synthetases"/>
    <property type="match status" value="1"/>
</dbReference>
<feature type="binding site" evidence="8">
    <location>
        <position position="179"/>
    </location>
    <ligand>
        <name>L-histidine</name>
        <dbReference type="ChEBI" id="CHEBI:57595"/>
    </ligand>
</feature>
<dbReference type="InterPro" id="IPR045864">
    <property type="entry name" value="aa-tRNA-synth_II/BPL/LPL"/>
</dbReference>
<dbReference type="CDD" id="cd00773">
    <property type="entry name" value="HisRS-like_core"/>
    <property type="match status" value="1"/>
</dbReference>
<dbReference type="InterPro" id="IPR004516">
    <property type="entry name" value="HisRS/HisZ"/>
</dbReference>
<organism evidence="12 13">
    <name type="scientific">Exophiala mesophila</name>
    <name type="common">Black yeast-like fungus</name>
    <dbReference type="NCBI Taxonomy" id="212818"/>
    <lineage>
        <taxon>Eukaryota</taxon>
        <taxon>Fungi</taxon>
        <taxon>Dikarya</taxon>
        <taxon>Ascomycota</taxon>
        <taxon>Pezizomycotina</taxon>
        <taxon>Eurotiomycetes</taxon>
        <taxon>Chaetothyriomycetidae</taxon>
        <taxon>Chaetothyriales</taxon>
        <taxon>Herpotrichiellaceae</taxon>
        <taxon>Exophiala</taxon>
    </lineage>
</organism>
<evidence type="ECO:0000313" key="13">
    <source>
        <dbReference type="Proteomes" id="UP000054302"/>
    </source>
</evidence>
<keyword evidence="4" id="KW-0963">Cytoplasm</keyword>
<name>A0A0D1WL76_EXOME</name>
<sequence length="555" mass="62312">MRHFRLNLQTISPLTRRIFTSTSSPSTTFAKPYHIDAATTAAAMAPSKKDKAKKELVKTAKGTRDWYGEDVDLLRDITSQITGVFRKYKGQELRTPVFEREEVLKGKYGEDSKLIYDLKDQGGELLSLRYDLTVPFARWLALNPDVSEFKRYAIDKVYRRDQPAVAKGRMREFYQCDIDFAGPCDPMIFDAEIISVIVEVFEALEWNGRYTIKINDRRILDGLFEVCGVPEDKIRQISSAVDKLDKMPWEEVKKEMVETKGLDEAVADKIGTYVTKKGGRDLLEELKKDEVLQANEKVKKGTEEMEKLMKYLAVEESLDKVSFDLSLARGLDYYTGLIYEVVTEGSAPATVSGSEDSKPKSSKPKKQLGEDDDRSDDPSVGVGSVAAGGRYDNLVERFLPGANMPCVGVSFGVDRIFSITKARIAKGEKFSYITSSATDVYVMAFGGKEFSGMIEERMHIRRLLRRAGYIAELAPKEKPKPQVQFKRGEKAGAPFAVILGEEEQARGEVRLKQMGLPEGHPEKDGVLVKVENLVGEVKTRIDQRNNEAKTSQLSV</sequence>